<dbReference type="EMBL" id="CM007652">
    <property type="protein sequence ID" value="ONI23882.1"/>
    <property type="molecule type" value="Genomic_DNA"/>
</dbReference>
<feature type="chain" id="PRO_5012151447" description="Secreted protein" evidence="1">
    <location>
        <begin position="17"/>
        <end position="72"/>
    </location>
</feature>
<keyword evidence="1" id="KW-0732">Signal</keyword>
<dbReference type="AlphaFoldDB" id="A0A251QJB2"/>
<evidence type="ECO:0000256" key="1">
    <source>
        <dbReference type="SAM" id="SignalP"/>
    </source>
</evidence>
<protein>
    <recommendedName>
        <fullName evidence="4">Secreted protein</fullName>
    </recommendedName>
</protein>
<reference evidence="2 3" key="1">
    <citation type="journal article" date="2013" name="Nat. Genet.">
        <title>The high-quality draft genome of peach (Prunus persica) identifies unique patterns of genetic diversity, domestication and genome evolution.</title>
        <authorList>
            <consortium name="International Peach Genome Initiative"/>
            <person name="Verde I."/>
            <person name="Abbott A.G."/>
            <person name="Scalabrin S."/>
            <person name="Jung S."/>
            <person name="Shu S."/>
            <person name="Marroni F."/>
            <person name="Zhebentyayeva T."/>
            <person name="Dettori M.T."/>
            <person name="Grimwood J."/>
            <person name="Cattonaro F."/>
            <person name="Zuccolo A."/>
            <person name="Rossini L."/>
            <person name="Jenkins J."/>
            <person name="Vendramin E."/>
            <person name="Meisel L.A."/>
            <person name="Decroocq V."/>
            <person name="Sosinski B."/>
            <person name="Prochnik S."/>
            <person name="Mitros T."/>
            <person name="Policriti A."/>
            <person name="Cipriani G."/>
            <person name="Dondini L."/>
            <person name="Ficklin S."/>
            <person name="Goodstein D.M."/>
            <person name="Xuan P."/>
            <person name="Del Fabbro C."/>
            <person name="Aramini V."/>
            <person name="Copetti D."/>
            <person name="Gonzalez S."/>
            <person name="Horner D.S."/>
            <person name="Falchi R."/>
            <person name="Lucas S."/>
            <person name="Mica E."/>
            <person name="Maldonado J."/>
            <person name="Lazzari B."/>
            <person name="Bielenberg D."/>
            <person name="Pirona R."/>
            <person name="Miculan M."/>
            <person name="Barakat A."/>
            <person name="Testolin R."/>
            <person name="Stella A."/>
            <person name="Tartarini S."/>
            <person name="Tonutti P."/>
            <person name="Arus P."/>
            <person name="Orellana A."/>
            <person name="Wells C."/>
            <person name="Main D."/>
            <person name="Vizzotto G."/>
            <person name="Silva H."/>
            <person name="Salamini F."/>
            <person name="Schmutz J."/>
            <person name="Morgante M."/>
            <person name="Rokhsar D.S."/>
        </authorList>
    </citation>
    <scope>NUCLEOTIDE SEQUENCE [LARGE SCALE GENOMIC DNA]</scope>
    <source>
        <strain evidence="3">cv. Nemared</strain>
    </source>
</reference>
<name>A0A251QJB2_PRUPE</name>
<keyword evidence="3" id="KW-1185">Reference proteome</keyword>
<sequence length="72" mass="8387">MKILPLVSSLLSLVSPPWLMVLQPSCNLFFSYLHSCSRSHIKCPPGYVQVQVQVQVRRRLVFWFWSCDGMVF</sequence>
<accession>A0A251QJB2</accession>
<organism evidence="2 3">
    <name type="scientific">Prunus persica</name>
    <name type="common">Peach</name>
    <name type="synonym">Amygdalus persica</name>
    <dbReference type="NCBI Taxonomy" id="3760"/>
    <lineage>
        <taxon>Eukaryota</taxon>
        <taxon>Viridiplantae</taxon>
        <taxon>Streptophyta</taxon>
        <taxon>Embryophyta</taxon>
        <taxon>Tracheophyta</taxon>
        <taxon>Spermatophyta</taxon>
        <taxon>Magnoliopsida</taxon>
        <taxon>eudicotyledons</taxon>
        <taxon>Gunneridae</taxon>
        <taxon>Pentapetalae</taxon>
        <taxon>rosids</taxon>
        <taxon>fabids</taxon>
        <taxon>Rosales</taxon>
        <taxon>Rosaceae</taxon>
        <taxon>Amygdaloideae</taxon>
        <taxon>Amygdaleae</taxon>
        <taxon>Prunus</taxon>
    </lineage>
</organism>
<feature type="signal peptide" evidence="1">
    <location>
        <begin position="1"/>
        <end position="16"/>
    </location>
</feature>
<evidence type="ECO:0008006" key="4">
    <source>
        <dbReference type="Google" id="ProtNLM"/>
    </source>
</evidence>
<evidence type="ECO:0000313" key="3">
    <source>
        <dbReference type="Proteomes" id="UP000006882"/>
    </source>
</evidence>
<proteinExistence type="predicted"/>
<gene>
    <name evidence="2" type="ORF">PRUPE_2G213700</name>
</gene>
<dbReference type="Proteomes" id="UP000006882">
    <property type="component" value="Chromosome G2"/>
</dbReference>
<evidence type="ECO:0000313" key="2">
    <source>
        <dbReference type="EMBL" id="ONI23882.1"/>
    </source>
</evidence>
<dbReference type="Gramene" id="ONI23882">
    <property type="protein sequence ID" value="ONI23882"/>
    <property type="gene ID" value="PRUPE_2G213700"/>
</dbReference>